<sequence>MGHAILPHNRGILDSCRVGCTVEGQVQGGVRKNHGDFSQNSSISRLGEIILYVQQVGGGPQIIANGLRLFPKSQEVKRKGSRAKICSKARQGTEGRENERCDTMGGVTTRNAPDLRHGSHPEVWVTKTAENLNYQISYQHCVARHIILLSVYSEWQPDSGISSKTCRHAEGRIWRWVL</sequence>
<evidence type="ECO:0000313" key="3">
    <source>
        <dbReference type="Proteomes" id="UP001221757"/>
    </source>
</evidence>
<name>A0AAD7GIL1_MYCRO</name>
<comment type="caution">
    <text evidence="2">The sequence shown here is derived from an EMBL/GenBank/DDBJ whole genome shotgun (WGS) entry which is preliminary data.</text>
</comment>
<dbReference type="EMBL" id="JARKIE010000062">
    <property type="protein sequence ID" value="KAJ7690805.1"/>
    <property type="molecule type" value="Genomic_DNA"/>
</dbReference>
<evidence type="ECO:0000256" key="1">
    <source>
        <dbReference type="SAM" id="MobiDB-lite"/>
    </source>
</evidence>
<protein>
    <submittedName>
        <fullName evidence="2">Uncharacterized protein</fullName>
    </submittedName>
</protein>
<accession>A0AAD7GIL1</accession>
<feature type="region of interest" description="Disordered" evidence="1">
    <location>
        <begin position="96"/>
        <end position="115"/>
    </location>
</feature>
<evidence type="ECO:0000313" key="2">
    <source>
        <dbReference type="EMBL" id="KAJ7690805.1"/>
    </source>
</evidence>
<reference evidence="2" key="1">
    <citation type="submission" date="2023-03" db="EMBL/GenBank/DDBJ databases">
        <title>Massive genome expansion in bonnet fungi (Mycena s.s.) driven by repeated elements and novel gene families across ecological guilds.</title>
        <authorList>
            <consortium name="Lawrence Berkeley National Laboratory"/>
            <person name="Harder C.B."/>
            <person name="Miyauchi S."/>
            <person name="Viragh M."/>
            <person name="Kuo A."/>
            <person name="Thoen E."/>
            <person name="Andreopoulos B."/>
            <person name="Lu D."/>
            <person name="Skrede I."/>
            <person name="Drula E."/>
            <person name="Henrissat B."/>
            <person name="Morin E."/>
            <person name="Kohler A."/>
            <person name="Barry K."/>
            <person name="LaButti K."/>
            <person name="Morin E."/>
            <person name="Salamov A."/>
            <person name="Lipzen A."/>
            <person name="Mereny Z."/>
            <person name="Hegedus B."/>
            <person name="Baldrian P."/>
            <person name="Stursova M."/>
            <person name="Weitz H."/>
            <person name="Taylor A."/>
            <person name="Grigoriev I.V."/>
            <person name="Nagy L.G."/>
            <person name="Martin F."/>
            <person name="Kauserud H."/>
        </authorList>
    </citation>
    <scope>NUCLEOTIDE SEQUENCE</scope>
    <source>
        <strain evidence="2">CBHHK067</strain>
    </source>
</reference>
<organism evidence="2 3">
    <name type="scientific">Mycena rosella</name>
    <name type="common">Pink bonnet</name>
    <name type="synonym">Agaricus rosellus</name>
    <dbReference type="NCBI Taxonomy" id="1033263"/>
    <lineage>
        <taxon>Eukaryota</taxon>
        <taxon>Fungi</taxon>
        <taxon>Dikarya</taxon>
        <taxon>Basidiomycota</taxon>
        <taxon>Agaricomycotina</taxon>
        <taxon>Agaricomycetes</taxon>
        <taxon>Agaricomycetidae</taxon>
        <taxon>Agaricales</taxon>
        <taxon>Marasmiineae</taxon>
        <taxon>Mycenaceae</taxon>
        <taxon>Mycena</taxon>
    </lineage>
</organism>
<proteinExistence type="predicted"/>
<dbReference type="Proteomes" id="UP001221757">
    <property type="component" value="Unassembled WGS sequence"/>
</dbReference>
<dbReference type="AlphaFoldDB" id="A0AAD7GIL1"/>
<gene>
    <name evidence="2" type="ORF">B0H17DRAFT_1134076</name>
</gene>
<keyword evidence="3" id="KW-1185">Reference proteome</keyword>